<evidence type="ECO:0000313" key="7">
    <source>
        <dbReference type="Proteomes" id="UP000198284"/>
    </source>
</evidence>
<keyword evidence="7" id="KW-1185">Reference proteome</keyword>
<accession>A0A239L186</accession>
<evidence type="ECO:0000256" key="3">
    <source>
        <dbReference type="ARBA" id="ARBA00022553"/>
    </source>
</evidence>
<evidence type="ECO:0000256" key="2">
    <source>
        <dbReference type="ARBA" id="ARBA00022490"/>
    </source>
</evidence>
<dbReference type="OrthoDB" id="120290at2"/>
<dbReference type="GO" id="GO:0005737">
    <property type="term" value="C:cytoplasm"/>
    <property type="evidence" value="ECO:0007669"/>
    <property type="project" value="UniProtKB-SubCell"/>
</dbReference>
<feature type="modified residue" description="O-(phosphoribosyl dephospho-coenzyme A)serine" evidence="5">
    <location>
        <position position="27"/>
    </location>
</feature>
<evidence type="ECO:0000256" key="5">
    <source>
        <dbReference type="PIRSR" id="PIRSR609662-50"/>
    </source>
</evidence>
<evidence type="ECO:0000256" key="4">
    <source>
        <dbReference type="NCBIfam" id="TIGR03130"/>
    </source>
</evidence>
<dbReference type="AlphaFoldDB" id="A0A239L186"/>
<gene>
    <name evidence="6" type="ORF">SAMN06265795_11861</name>
</gene>
<dbReference type="Proteomes" id="UP000198284">
    <property type="component" value="Unassembled WGS sequence"/>
</dbReference>
<dbReference type="Pfam" id="PF06857">
    <property type="entry name" value="ACP"/>
    <property type="match status" value="1"/>
</dbReference>
<dbReference type="RefSeq" id="WP_089401177.1">
    <property type="nucleotide sequence ID" value="NZ_FZOT01000018.1"/>
</dbReference>
<reference evidence="6 7" key="1">
    <citation type="submission" date="2017-06" db="EMBL/GenBank/DDBJ databases">
        <authorList>
            <person name="Kim H.J."/>
            <person name="Triplett B.A."/>
        </authorList>
    </citation>
    <scope>NUCLEOTIDE SEQUENCE [LARGE SCALE GENOMIC DNA]</scope>
    <source>
        <strain evidence="6 7">U15</strain>
    </source>
</reference>
<evidence type="ECO:0000313" key="6">
    <source>
        <dbReference type="EMBL" id="SNT23678.1"/>
    </source>
</evidence>
<name>A0A239L186_9BURK</name>
<dbReference type="HAMAP" id="MF_00710">
    <property type="entry name" value="Malonate_deCO2ase_dsu"/>
    <property type="match status" value="1"/>
</dbReference>
<evidence type="ECO:0000256" key="1">
    <source>
        <dbReference type="ARBA" id="ARBA00004496"/>
    </source>
</evidence>
<organism evidence="6 7">
    <name type="scientific">Noviherbaspirillum humi</name>
    <dbReference type="NCBI Taxonomy" id="1688639"/>
    <lineage>
        <taxon>Bacteria</taxon>
        <taxon>Pseudomonadati</taxon>
        <taxon>Pseudomonadota</taxon>
        <taxon>Betaproteobacteria</taxon>
        <taxon>Burkholderiales</taxon>
        <taxon>Oxalobacteraceae</taxon>
        <taxon>Noviherbaspirillum</taxon>
    </lineage>
</organism>
<protein>
    <recommendedName>
        <fullName evidence="4">Malonate decarboxylase acyl carrier protein</fullName>
    </recommendedName>
</protein>
<dbReference type="EMBL" id="FZOT01000018">
    <property type="protein sequence ID" value="SNT23678.1"/>
    <property type="molecule type" value="Genomic_DNA"/>
</dbReference>
<comment type="subcellular location">
    <subcellularLocation>
        <location evidence="1">Cytoplasm</location>
    </subcellularLocation>
</comment>
<dbReference type="NCBIfam" id="TIGR03130">
    <property type="entry name" value="malonate_delta"/>
    <property type="match status" value="1"/>
</dbReference>
<proteinExistence type="inferred from homology"/>
<comment type="PTM">
    <text evidence="5">Covalently binds the prosthetic group of malonate decarboxylase.</text>
</comment>
<sequence>METLTFHFDRGTRPSSGQPQLVGVVSSGNLEVLIEPASLNGGCDIEVRTAAHGFGAIWQAVISDFHDRWQLADTRIAINDMGATPAVVSLRLDQAVETLLGGPPASAPTGGQP</sequence>
<keyword evidence="3 5" id="KW-0597">Phosphoprotein</keyword>
<dbReference type="InterPro" id="IPR009662">
    <property type="entry name" value="Malonate_deCO2ase_dsu"/>
</dbReference>
<keyword evidence="2" id="KW-0963">Cytoplasm</keyword>
<dbReference type="InterPro" id="IPR023439">
    <property type="entry name" value="Mal_deCO2ase/Cit_lyase_ACP"/>
</dbReference>